<feature type="chain" id="PRO_5047122717" evidence="1">
    <location>
        <begin position="22"/>
        <end position="132"/>
    </location>
</feature>
<dbReference type="EMBL" id="CAWYQH010000001">
    <property type="protein sequence ID" value="CAK8671491.1"/>
    <property type="molecule type" value="Genomic_DNA"/>
</dbReference>
<keyword evidence="1" id="KW-0732">Signal</keyword>
<comment type="caution">
    <text evidence="2">The sequence shown here is derived from an EMBL/GenBank/DDBJ whole genome shotgun (WGS) entry which is preliminary data.</text>
</comment>
<keyword evidence="3" id="KW-1185">Reference proteome</keyword>
<accession>A0ABP0EWV1</accession>
<protein>
    <submittedName>
        <fullName evidence="2">Uncharacterized protein</fullName>
    </submittedName>
</protein>
<evidence type="ECO:0000313" key="3">
    <source>
        <dbReference type="Proteomes" id="UP001642483"/>
    </source>
</evidence>
<name>A0ABP0EWV1_CLALP</name>
<gene>
    <name evidence="2" type="ORF">CVLEPA_LOCUS550</name>
</gene>
<proteinExistence type="predicted"/>
<evidence type="ECO:0000313" key="2">
    <source>
        <dbReference type="EMBL" id="CAK8671491.1"/>
    </source>
</evidence>
<reference evidence="2 3" key="1">
    <citation type="submission" date="2024-02" db="EMBL/GenBank/DDBJ databases">
        <authorList>
            <person name="Daric V."/>
            <person name="Darras S."/>
        </authorList>
    </citation>
    <scope>NUCLEOTIDE SEQUENCE [LARGE SCALE GENOMIC DNA]</scope>
</reference>
<organism evidence="2 3">
    <name type="scientific">Clavelina lepadiformis</name>
    <name type="common">Light-bulb sea squirt</name>
    <name type="synonym">Ascidia lepadiformis</name>
    <dbReference type="NCBI Taxonomy" id="159417"/>
    <lineage>
        <taxon>Eukaryota</taxon>
        <taxon>Metazoa</taxon>
        <taxon>Chordata</taxon>
        <taxon>Tunicata</taxon>
        <taxon>Ascidiacea</taxon>
        <taxon>Aplousobranchia</taxon>
        <taxon>Clavelinidae</taxon>
        <taxon>Clavelina</taxon>
    </lineage>
</organism>
<evidence type="ECO:0000256" key="1">
    <source>
        <dbReference type="SAM" id="SignalP"/>
    </source>
</evidence>
<dbReference type="Proteomes" id="UP001642483">
    <property type="component" value="Unassembled WGS sequence"/>
</dbReference>
<sequence length="132" mass="14813">MAMMKLLVLLYSLFFVCFCLSVAEIDDEGIGLEIDVDTEPGTLLHDGSRDNLIDDGAEASQEEIDDDRDSTIITIYEETRSDNVKVIYCRPYCAYRRQSLFVLVCGETAEPLECLICRYGFSCRFGAVASIL</sequence>
<feature type="signal peptide" evidence="1">
    <location>
        <begin position="1"/>
        <end position="21"/>
    </location>
</feature>